<name>A0A7C1BGF9_UNCW3</name>
<comment type="similarity">
    <text evidence="2">Belongs to the bacterial secretin family. PilQ subfamily.</text>
</comment>
<dbReference type="Gene3D" id="3.30.1370.120">
    <property type="match status" value="1"/>
</dbReference>
<feature type="domain" description="Secretin/TonB short N-terminal" evidence="9">
    <location>
        <begin position="52"/>
        <end position="100"/>
    </location>
</feature>
<evidence type="ECO:0000256" key="3">
    <source>
        <dbReference type="ARBA" id="ARBA00022448"/>
    </source>
</evidence>
<evidence type="ECO:0000256" key="2">
    <source>
        <dbReference type="ARBA" id="ARBA00006304"/>
    </source>
</evidence>
<dbReference type="InterPro" id="IPR004846">
    <property type="entry name" value="T2SS/T3SS_dom"/>
</dbReference>
<dbReference type="NCBIfam" id="TIGR02515">
    <property type="entry name" value="IV_pilus_PilQ"/>
    <property type="match status" value="1"/>
</dbReference>
<dbReference type="GO" id="GO:0009306">
    <property type="term" value="P:protein secretion"/>
    <property type="evidence" value="ECO:0007669"/>
    <property type="project" value="InterPro"/>
</dbReference>
<dbReference type="EMBL" id="DRBW01000073">
    <property type="protein sequence ID" value="HDM89952.1"/>
    <property type="molecule type" value="Genomic_DNA"/>
</dbReference>
<dbReference type="PRINTS" id="PR00811">
    <property type="entry name" value="BCTERIALGSPD"/>
</dbReference>
<dbReference type="Gene3D" id="3.30.1370.130">
    <property type="match status" value="1"/>
</dbReference>
<dbReference type="Pfam" id="PF00263">
    <property type="entry name" value="Secretin"/>
    <property type="match status" value="1"/>
</dbReference>
<gene>
    <name evidence="10" type="primary">pilQ</name>
    <name evidence="10" type="ORF">ENG67_01950</name>
</gene>
<accession>A0A7C1BGF9</accession>
<dbReference type="GO" id="GO:0009279">
    <property type="term" value="C:cell outer membrane"/>
    <property type="evidence" value="ECO:0007669"/>
    <property type="project" value="UniProtKB-SubCell"/>
</dbReference>
<dbReference type="PANTHER" id="PTHR30604:SF1">
    <property type="entry name" value="DNA UTILIZATION PROTEIN HOFQ"/>
    <property type="match status" value="1"/>
</dbReference>
<keyword evidence="6" id="KW-0472">Membrane</keyword>
<evidence type="ECO:0000256" key="7">
    <source>
        <dbReference type="ARBA" id="ARBA00023237"/>
    </source>
</evidence>
<dbReference type="SMART" id="SM00965">
    <property type="entry name" value="STN"/>
    <property type="match status" value="1"/>
</dbReference>
<evidence type="ECO:0000256" key="1">
    <source>
        <dbReference type="ARBA" id="ARBA00004442"/>
    </source>
</evidence>
<organism evidence="10">
    <name type="scientific">candidate division WOR-3 bacterium</name>
    <dbReference type="NCBI Taxonomy" id="2052148"/>
    <lineage>
        <taxon>Bacteria</taxon>
        <taxon>Bacteria division WOR-3</taxon>
    </lineage>
</organism>
<dbReference type="PROSITE" id="PS00875">
    <property type="entry name" value="T2SP_D"/>
    <property type="match status" value="1"/>
</dbReference>
<comment type="subcellular location">
    <subcellularLocation>
        <location evidence="1 8">Cell outer membrane</location>
    </subcellularLocation>
</comment>
<dbReference type="Pfam" id="PF21305">
    <property type="entry name" value="type_II_gspD_N0"/>
    <property type="match status" value="1"/>
</dbReference>
<evidence type="ECO:0000256" key="6">
    <source>
        <dbReference type="ARBA" id="ARBA00023136"/>
    </source>
</evidence>
<proteinExistence type="inferred from homology"/>
<protein>
    <submittedName>
        <fullName evidence="10">Type IV pilus secretin PilQ</fullName>
    </submittedName>
</protein>
<dbReference type="InterPro" id="IPR001775">
    <property type="entry name" value="GspD/PilQ"/>
</dbReference>
<dbReference type="InterPro" id="IPR038591">
    <property type="entry name" value="NolW-like_sf"/>
</dbReference>
<dbReference type="Pfam" id="PF03958">
    <property type="entry name" value="Secretin_N"/>
    <property type="match status" value="1"/>
</dbReference>
<evidence type="ECO:0000256" key="4">
    <source>
        <dbReference type="ARBA" id="ARBA00022692"/>
    </source>
</evidence>
<dbReference type="InterPro" id="IPR049371">
    <property type="entry name" value="GspD-like_N0"/>
</dbReference>
<keyword evidence="7" id="KW-0998">Cell outer membrane</keyword>
<evidence type="ECO:0000256" key="5">
    <source>
        <dbReference type="ARBA" id="ARBA00022729"/>
    </source>
</evidence>
<keyword evidence="5" id="KW-0732">Signal</keyword>
<dbReference type="AlphaFoldDB" id="A0A7C1BGF9"/>
<dbReference type="InterPro" id="IPR011662">
    <property type="entry name" value="Secretin/TonB_short_N"/>
</dbReference>
<dbReference type="InterPro" id="IPR005644">
    <property type="entry name" value="NolW-like"/>
</dbReference>
<dbReference type="InterPro" id="IPR051808">
    <property type="entry name" value="Type_IV_pilus_biogenesis"/>
</dbReference>
<dbReference type="PANTHER" id="PTHR30604">
    <property type="entry name" value="PROTEIN TRANSPORT PROTEIN HOFQ"/>
    <property type="match status" value="1"/>
</dbReference>
<dbReference type="Proteomes" id="UP000885931">
    <property type="component" value="Unassembled WGS sequence"/>
</dbReference>
<keyword evidence="3 8" id="KW-0813">Transport</keyword>
<evidence type="ECO:0000313" key="10">
    <source>
        <dbReference type="EMBL" id="HDM89952.1"/>
    </source>
</evidence>
<dbReference type="InterPro" id="IPR004845">
    <property type="entry name" value="T2SS_GspD_CS"/>
</dbReference>
<sequence length="405" mass="44026">MKAMIVKSFILMALIGSGLYGQEIQGERLVSMDFENADIRTVLRAFADIGGVNIVATKGVQGTVTLKLRNLPWKQALKAVLEINGFSMIEEDNIIKVMTAAEMEDSKKAMKLETRIFSVKFAKAKKLESVISGMLSSRGSIKVEPRTNSLIVTDIPMVMSRIEDILARIDNPTPQVLVKAKLVEVNYGALRELGIVWRAGNMEDVRTSTHTGAELSVPPPSSNAAFYFGKLLSQAQLDMVISTLEDENKANVLSEPSILVADNQEAMILSGKKIPIVTRDFAGNQIIQFFDVALKLTVTPHISPDGKIVMELHPVISDIAGEAPGAVGPVISSQEAQTKLTVNNGETVVIGGIIKTQSQDIKKGVPLLSSIPIIGNLFKYTKHEVNKTELMIFVTPQIVETTASE</sequence>
<comment type="caution">
    <text evidence="10">The sequence shown here is derived from an EMBL/GenBank/DDBJ whole genome shotgun (WGS) entry which is preliminary data.</text>
</comment>
<reference evidence="10" key="1">
    <citation type="journal article" date="2020" name="mSystems">
        <title>Genome- and Community-Level Interaction Insights into Carbon Utilization and Element Cycling Functions of Hydrothermarchaeota in Hydrothermal Sediment.</title>
        <authorList>
            <person name="Zhou Z."/>
            <person name="Liu Y."/>
            <person name="Xu W."/>
            <person name="Pan J."/>
            <person name="Luo Z.H."/>
            <person name="Li M."/>
        </authorList>
    </citation>
    <scope>NUCLEOTIDE SEQUENCE [LARGE SCALE GENOMIC DNA]</scope>
    <source>
        <strain evidence="10">HyVt-237</strain>
    </source>
</reference>
<evidence type="ECO:0000256" key="8">
    <source>
        <dbReference type="RuleBase" id="RU004004"/>
    </source>
</evidence>
<keyword evidence="4" id="KW-0812">Transmembrane</keyword>
<evidence type="ECO:0000259" key="9">
    <source>
        <dbReference type="SMART" id="SM00965"/>
    </source>
</evidence>
<dbReference type="InterPro" id="IPR013355">
    <property type="entry name" value="Pilus_4_PilQ"/>
</dbReference>